<sequence length="59" mass="6576">MGETDDPGTDAVQPLLNPDEERWLSYWRSLNVDERDALVRVARLLIGERGPSTPVARAA</sequence>
<gene>
    <name evidence="1" type="ORF">COA17_11180</name>
</gene>
<reference evidence="1 2" key="1">
    <citation type="submission" date="2017-09" db="EMBL/GenBank/DDBJ databases">
        <title>Sphingomonas ginsenosidimutans KACC 14949, whole genome shotgun sequence.</title>
        <authorList>
            <person name="Feng G."/>
            <person name="Zhu H."/>
        </authorList>
    </citation>
    <scope>NUCLEOTIDE SEQUENCE [LARGE SCALE GENOMIC DNA]</scope>
    <source>
        <strain evidence="1 2">KACC 14949</strain>
    </source>
</reference>
<dbReference type="AlphaFoldDB" id="A0A2A4HXE6"/>
<dbReference type="Proteomes" id="UP000218784">
    <property type="component" value="Unassembled WGS sequence"/>
</dbReference>
<name>A0A2A4HXE6_9SPHN</name>
<comment type="caution">
    <text evidence="1">The sequence shown here is derived from an EMBL/GenBank/DDBJ whole genome shotgun (WGS) entry which is preliminary data.</text>
</comment>
<evidence type="ECO:0000313" key="1">
    <source>
        <dbReference type="EMBL" id="PCG08711.1"/>
    </source>
</evidence>
<keyword evidence="2" id="KW-1185">Reference proteome</keyword>
<evidence type="ECO:0000313" key="2">
    <source>
        <dbReference type="Proteomes" id="UP000218784"/>
    </source>
</evidence>
<protein>
    <submittedName>
        <fullName evidence="1">Uncharacterized protein</fullName>
    </submittedName>
</protein>
<organism evidence="1 2">
    <name type="scientific">Sphingomonas ginsenosidimutans</name>
    <dbReference type="NCBI Taxonomy" id="862134"/>
    <lineage>
        <taxon>Bacteria</taxon>
        <taxon>Pseudomonadati</taxon>
        <taxon>Pseudomonadota</taxon>
        <taxon>Alphaproteobacteria</taxon>
        <taxon>Sphingomonadales</taxon>
        <taxon>Sphingomonadaceae</taxon>
        <taxon>Sphingomonas</taxon>
    </lineage>
</organism>
<dbReference type="EMBL" id="NWVD01000004">
    <property type="protein sequence ID" value="PCG08711.1"/>
    <property type="molecule type" value="Genomic_DNA"/>
</dbReference>
<accession>A0A2A4HXE6</accession>
<proteinExistence type="predicted"/>